<proteinExistence type="predicted"/>
<protein>
    <submittedName>
        <fullName evidence="2">Uncharacterized protein LOC142168890</fullName>
    </submittedName>
</protein>
<reference evidence="2" key="2">
    <citation type="submission" date="2025-08" db="UniProtKB">
        <authorList>
            <consortium name="RefSeq"/>
        </authorList>
    </citation>
    <scope>IDENTIFICATION</scope>
    <source>
        <tissue evidence="2">Leaf</tissue>
    </source>
</reference>
<evidence type="ECO:0000313" key="1">
    <source>
        <dbReference type="Proteomes" id="UP000790787"/>
    </source>
</evidence>
<dbReference type="Proteomes" id="UP000790787">
    <property type="component" value="Chromosome 14"/>
</dbReference>
<reference evidence="1" key="1">
    <citation type="journal article" date="2014" name="Nat. Commun.">
        <title>The tobacco genome sequence and its comparison with those of tomato and potato.</title>
        <authorList>
            <person name="Sierro N."/>
            <person name="Battey J.N."/>
            <person name="Ouadi S."/>
            <person name="Bakaher N."/>
            <person name="Bovet L."/>
            <person name="Willig A."/>
            <person name="Goepfert S."/>
            <person name="Peitsch M.C."/>
            <person name="Ivanov N.V."/>
        </authorList>
    </citation>
    <scope>NUCLEOTIDE SEQUENCE [LARGE SCALE GENOMIC DNA]</scope>
</reference>
<gene>
    <name evidence="2" type="primary">LOC142168890</name>
</gene>
<evidence type="ECO:0000313" key="2">
    <source>
        <dbReference type="RefSeq" id="XP_075086162.1"/>
    </source>
</evidence>
<organism evidence="1 2">
    <name type="scientific">Nicotiana tabacum</name>
    <name type="common">Common tobacco</name>
    <dbReference type="NCBI Taxonomy" id="4097"/>
    <lineage>
        <taxon>Eukaryota</taxon>
        <taxon>Viridiplantae</taxon>
        <taxon>Streptophyta</taxon>
        <taxon>Embryophyta</taxon>
        <taxon>Tracheophyta</taxon>
        <taxon>Spermatophyta</taxon>
        <taxon>Magnoliopsida</taxon>
        <taxon>eudicotyledons</taxon>
        <taxon>Gunneridae</taxon>
        <taxon>Pentapetalae</taxon>
        <taxon>asterids</taxon>
        <taxon>lamiids</taxon>
        <taxon>Solanales</taxon>
        <taxon>Solanaceae</taxon>
        <taxon>Nicotianoideae</taxon>
        <taxon>Nicotianeae</taxon>
        <taxon>Nicotiana</taxon>
    </lineage>
</organism>
<name>A0AC58SMI5_TOBAC</name>
<accession>A0AC58SMI5</accession>
<keyword evidence="1" id="KW-1185">Reference proteome</keyword>
<dbReference type="RefSeq" id="XP_075086162.1">
    <property type="nucleotide sequence ID" value="XM_075230061.1"/>
</dbReference>
<sequence length="125" mass="14154">MEHKDEDFVHIPRIVGFGGEWLFEEGVTTDALRDCQKKVAKALFSFDSSFMKDGDLLADYVSSLVDVVNQIRKLGKNLNEKKVIEKILRSLLKKYGHIVVAIEESKDLNKGGLDWLKKVAFKLSA</sequence>